<protein>
    <submittedName>
        <fullName evidence="2">SH3 domain containing 19</fullName>
    </submittedName>
</protein>
<proteinExistence type="predicted"/>
<dbReference type="EMBL" id="HAEC01007767">
    <property type="protein sequence ID" value="SBQ75905.1"/>
    <property type="molecule type" value="Transcribed_RNA"/>
</dbReference>
<name>A0A1A8GZF7_9TELE</name>
<feature type="region of interest" description="Disordered" evidence="1">
    <location>
        <begin position="16"/>
        <end position="41"/>
    </location>
</feature>
<gene>
    <name evidence="2" type="primary">SH3D19</name>
</gene>
<reference evidence="2" key="1">
    <citation type="submission" date="2016-05" db="EMBL/GenBank/DDBJ databases">
        <authorList>
            <person name="Lavstsen T."/>
            <person name="Jespersen J.S."/>
        </authorList>
    </citation>
    <scope>NUCLEOTIDE SEQUENCE</scope>
    <source>
        <tissue evidence="2">Brain</tissue>
    </source>
</reference>
<sequence length="70" mass="7779">RSVTIRWNISSDPPVAAVSTFSKSQEPPTHSPSSDKIQHPLSEEARVENLVKLAENLDNFPFDSQEDSTN</sequence>
<organism evidence="2">
    <name type="scientific">Nothobranchius korthausae</name>
    <dbReference type="NCBI Taxonomy" id="1143690"/>
    <lineage>
        <taxon>Eukaryota</taxon>
        <taxon>Metazoa</taxon>
        <taxon>Chordata</taxon>
        <taxon>Craniata</taxon>
        <taxon>Vertebrata</taxon>
        <taxon>Euteleostomi</taxon>
        <taxon>Actinopterygii</taxon>
        <taxon>Neopterygii</taxon>
        <taxon>Teleostei</taxon>
        <taxon>Neoteleostei</taxon>
        <taxon>Acanthomorphata</taxon>
        <taxon>Ovalentaria</taxon>
        <taxon>Atherinomorphae</taxon>
        <taxon>Cyprinodontiformes</taxon>
        <taxon>Nothobranchiidae</taxon>
        <taxon>Nothobranchius</taxon>
    </lineage>
</organism>
<evidence type="ECO:0000256" key="1">
    <source>
        <dbReference type="SAM" id="MobiDB-lite"/>
    </source>
</evidence>
<evidence type="ECO:0000313" key="2">
    <source>
        <dbReference type="EMBL" id="SBQ75905.1"/>
    </source>
</evidence>
<feature type="non-terminal residue" evidence="2">
    <location>
        <position position="70"/>
    </location>
</feature>
<accession>A0A1A8GZF7</accession>
<reference evidence="2" key="2">
    <citation type="submission" date="2016-06" db="EMBL/GenBank/DDBJ databases">
        <title>The genome of a short-lived fish provides insights into sex chromosome evolution and the genetic control of aging.</title>
        <authorList>
            <person name="Reichwald K."/>
            <person name="Felder M."/>
            <person name="Petzold A."/>
            <person name="Koch P."/>
            <person name="Groth M."/>
            <person name="Platzer M."/>
        </authorList>
    </citation>
    <scope>NUCLEOTIDE SEQUENCE</scope>
    <source>
        <tissue evidence="2">Brain</tissue>
    </source>
</reference>
<feature type="compositionally biased region" description="Polar residues" evidence="1">
    <location>
        <begin position="19"/>
        <end position="35"/>
    </location>
</feature>
<dbReference type="AlphaFoldDB" id="A0A1A8GZF7"/>
<feature type="non-terminal residue" evidence="2">
    <location>
        <position position="1"/>
    </location>
</feature>